<sequence length="566" mass="62126">MPYIQIPKMTDPIHGTQHVDHSSRSSSFAEVSSSSSYTGFPLEAFGDIPPRQTPCMVACTSTCIDSLARSRIIAVMALNIFVYETTLNAHRDTWVCPFSNCKQSFPDPKAMLSHAAKCTHVSANGAYCNCCGCYYDFPGQRPACLTRDGDTAPSIAKDSAMTKGKRKIQDFLSRRSGSASSSQEQLPNLNACNAYPFFGLEWQMDPMPASRKASAFSEISTTGLSLGHKSGHSPAELCADPPIVEIGNSSILPGHSSFPSDTDSHMRQRLTKSTVSTLSMTGYMGATVPDFGDICMSPTEYSTGDNDDILSQQTYHGRLSYGSGDNSFHSTEQSQDSVQDSPLNMDVPLIEAKSFDFGQFTVPSEESQGLMVNVPNFSRPRLPLSSGQSSQASPSGSHNAHQRVDAIPTAMAHDQHHHGEFFGLPDLPAEDQYYFDVGIAHDNAQSLQIQEAVLVTNAAPVRLSPRLPVFNPEDDGEISCPACDYRPKGAKAYRKANFNKHWKNKHEETLPWICECGRTCKRRDNLLVHQRNVCGKPKVRRPPRYRRRKSVGRSGQMGRPLLAVAQ</sequence>
<dbReference type="AlphaFoldDB" id="A0A4V6J8V6"/>
<name>A0A4V6J8V6_GIBZA</name>
<feature type="compositionally biased region" description="Low complexity" evidence="1">
    <location>
        <begin position="382"/>
        <end position="397"/>
    </location>
</feature>
<reference evidence="2" key="1">
    <citation type="submission" date="2019-04" db="EMBL/GenBank/DDBJ databases">
        <authorList>
            <person name="Melise S."/>
            <person name="Noan J."/>
            <person name="Okalmin O."/>
        </authorList>
    </citation>
    <scope>NUCLEOTIDE SEQUENCE</scope>
    <source>
        <strain evidence="2">FN9</strain>
    </source>
</reference>
<feature type="region of interest" description="Disordered" evidence="1">
    <location>
        <begin position="381"/>
        <end position="401"/>
    </location>
</feature>
<dbReference type="EMBL" id="CAAKMV010000088">
    <property type="protein sequence ID" value="VIO54101.1"/>
    <property type="molecule type" value="Genomic_DNA"/>
</dbReference>
<feature type="region of interest" description="Disordered" evidence="1">
    <location>
        <begin position="537"/>
        <end position="566"/>
    </location>
</feature>
<evidence type="ECO:0000313" key="2">
    <source>
        <dbReference type="EMBL" id="VIO54101.1"/>
    </source>
</evidence>
<feature type="region of interest" description="Disordered" evidence="1">
    <location>
        <begin position="320"/>
        <end position="342"/>
    </location>
</feature>
<protein>
    <submittedName>
        <fullName evidence="2">Uncharacterized protein</fullName>
    </submittedName>
</protein>
<accession>A0A4V6J8V6</accession>
<gene>
    <name evidence="2" type="ORF">FUG_LOCUS114645</name>
</gene>
<organism evidence="2">
    <name type="scientific">Gibberella zeae</name>
    <name type="common">Wheat head blight fungus</name>
    <name type="synonym">Fusarium graminearum</name>
    <dbReference type="NCBI Taxonomy" id="5518"/>
    <lineage>
        <taxon>Eukaryota</taxon>
        <taxon>Fungi</taxon>
        <taxon>Dikarya</taxon>
        <taxon>Ascomycota</taxon>
        <taxon>Pezizomycotina</taxon>
        <taxon>Sordariomycetes</taxon>
        <taxon>Hypocreomycetidae</taxon>
        <taxon>Hypocreales</taxon>
        <taxon>Nectriaceae</taxon>
        <taxon>Fusarium</taxon>
    </lineage>
</organism>
<dbReference type="PROSITE" id="PS00028">
    <property type="entry name" value="ZINC_FINGER_C2H2_1"/>
    <property type="match status" value="1"/>
</dbReference>
<evidence type="ECO:0000256" key="1">
    <source>
        <dbReference type="SAM" id="MobiDB-lite"/>
    </source>
</evidence>
<dbReference type="InterPro" id="IPR013087">
    <property type="entry name" value="Znf_C2H2_type"/>
</dbReference>
<feature type="compositionally biased region" description="Basic residues" evidence="1">
    <location>
        <begin position="537"/>
        <end position="551"/>
    </location>
</feature>
<feature type="compositionally biased region" description="Polar residues" evidence="1">
    <location>
        <begin position="323"/>
        <end position="342"/>
    </location>
</feature>
<dbReference type="SMART" id="SM00355">
    <property type="entry name" value="ZnF_C2H2"/>
    <property type="match status" value="2"/>
</dbReference>
<proteinExistence type="predicted"/>